<reference evidence="1" key="1">
    <citation type="submission" date="2021-01" db="EMBL/GenBank/DDBJ databases">
        <authorList>
            <person name="Corre E."/>
            <person name="Pelletier E."/>
            <person name="Niang G."/>
            <person name="Scheremetjew M."/>
            <person name="Finn R."/>
            <person name="Kale V."/>
            <person name="Holt S."/>
            <person name="Cochrane G."/>
            <person name="Meng A."/>
            <person name="Brown T."/>
            <person name="Cohen L."/>
        </authorList>
    </citation>
    <scope>NUCLEOTIDE SEQUENCE</scope>
    <source>
        <strain evidence="1">CCMP 2712</strain>
    </source>
</reference>
<evidence type="ECO:0000313" key="1">
    <source>
        <dbReference type="EMBL" id="CAE2327822.1"/>
    </source>
</evidence>
<name>A0A7S4UL98_GUITH</name>
<dbReference type="AlphaFoldDB" id="A0A7S4UL98"/>
<accession>A0A7S4UL98</accession>
<dbReference type="EMBL" id="HBKN01039988">
    <property type="protein sequence ID" value="CAE2327822.1"/>
    <property type="molecule type" value="Transcribed_RNA"/>
</dbReference>
<protein>
    <submittedName>
        <fullName evidence="1">Uncharacterized protein</fullName>
    </submittedName>
</protein>
<gene>
    <name evidence="1" type="ORF">GTHE00462_LOCUS31282</name>
</gene>
<proteinExistence type="predicted"/>
<organism evidence="1">
    <name type="scientific">Guillardia theta</name>
    <name type="common">Cryptophyte</name>
    <name type="synonym">Cryptomonas phi</name>
    <dbReference type="NCBI Taxonomy" id="55529"/>
    <lineage>
        <taxon>Eukaryota</taxon>
        <taxon>Cryptophyceae</taxon>
        <taxon>Pyrenomonadales</taxon>
        <taxon>Geminigeraceae</taxon>
        <taxon>Guillardia</taxon>
    </lineage>
</organism>
<sequence>MNPLAYSMLDCGCRSRETGAKSPLMKSSCEKVLYSRGNIEITESYIKLKTYYFPMGTAKTIKFWDIKDVDIINLKFWNTKAWGMGADCRVWWHFDGLCRAMAKQRRKGIVIHSGKSPFASGLTPCSDDFEKVLALIRERIDVENRKLLS</sequence>